<dbReference type="EMBL" id="BARV01036753">
    <property type="protein sequence ID" value="GAI56918.1"/>
    <property type="molecule type" value="Genomic_DNA"/>
</dbReference>
<reference evidence="1" key="1">
    <citation type="journal article" date="2014" name="Front. Microbiol.">
        <title>High frequency of phylogenetically diverse reductive dehalogenase-homologous genes in deep subseafloor sedimentary metagenomes.</title>
        <authorList>
            <person name="Kawai M."/>
            <person name="Futagami T."/>
            <person name="Toyoda A."/>
            <person name="Takaki Y."/>
            <person name="Nishi S."/>
            <person name="Hori S."/>
            <person name="Arai W."/>
            <person name="Tsubouchi T."/>
            <person name="Morono Y."/>
            <person name="Uchiyama I."/>
            <person name="Ito T."/>
            <person name="Fujiyama A."/>
            <person name="Inagaki F."/>
            <person name="Takami H."/>
        </authorList>
    </citation>
    <scope>NUCLEOTIDE SEQUENCE</scope>
    <source>
        <strain evidence="1">Expedition CK06-06</strain>
    </source>
</reference>
<gene>
    <name evidence="1" type="ORF">S06H3_57032</name>
</gene>
<feature type="non-terminal residue" evidence="1">
    <location>
        <position position="70"/>
    </location>
</feature>
<evidence type="ECO:0000313" key="1">
    <source>
        <dbReference type="EMBL" id="GAI56918.1"/>
    </source>
</evidence>
<name>X1PM38_9ZZZZ</name>
<organism evidence="1">
    <name type="scientific">marine sediment metagenome</name>
    <dbReference type="NCBI Taxonomy" id="412755"/>
    <lineage>
        <taxon>unclassified sequences</taxon>
        <taxon>metagenomes</taxon>
        <taxon>ecological metagenomes</taxon>
    </lineage>
</organism>
<proteinExistence type="predicted"/>
<sequence>MALEIPDDVKALMHQTWLPALMTAVLQKVKELPQEHKIAVLTGMCTTCEDLAMAGAVGIQPGMSWDDYLE</sequence>
<comment type="caution">
    <text evidence="1">The sequence shown here is derived from an EMBL/GenBank/DDBJ whole genome shotgun (WGS) entry which is preliminary data.</text>
</comment>
<protein>
    <submittedName>
        <fullName evidence="1">Uncharacterized protein</fullName>
    </submittedName>
</protein>
<dbReference type="AlphaFoldDB" id="X1PM38"/>
<accession>X1PM38</accession>